<name>A0A4Y1X1B5_9BACT</name>
<comment type="similarity">
    <text evidence="2">Belongs to the N-acylglucosamine 2-epimerase family.</text>
</comment>
<dbReference type="EMBL" id="AP019736">
    <property type="protein sequence ID" value="BBL06279.1"/>
    <property type="molecule type" value="Genomic_DNA"/>
</dbReference>
<evidence type="ECO:0000256" key="4">
    <source>
        <dbReference type="HAMAP-Rule" id="MF_00929"/>
    </source>
</evidence>
<dbReference type="OrthoDB" id="5141876at2"/>
<dbReference type="KEGG" id="ada:A5CPEGH6_09170"/>
<dbReference type="Proteomes" id="UP000319374">
    <property type="component" value="Chromosome"/>
</dbReference>
<dbReference type="SUPFAM" id="SSF48208">
    <property type="entry name" value="Six-hairpin glycosidases"/>
    <property type="match status" value="1"/>
</dbReference>
<dbReference type="Gene3D" id="1.50.10.10">
    <property type="match status" value="1"/>
</dbReference>
<dbReference type="InterPro" id="IPR008928">
    <property type="entry name" value="6-hairpin_glycosidase_sf"/>
</dbReference>
<gene>
    <name evidence="5" type="ORF">A5CPEGH6_09170</name>
</gene>
<comment type="catalytic activity">
    <reaction evidence="1 4">
        <text>D-cellobiose = beta-D-glucosyl-(1-&gt;4)-D-mannopyranose</text>
        <dbReference type="Rhea" id="RHEA:23384"/>
        <dbReference type="ChEBI" id="CHEBI:17057"/>
        <dbReference type="ChEBI" id="CHEBI:47931"/>
        <dbReference type="EC" id="5.1.3.11"/>
    </reaction>
</comment>
<dbReference type="InterPro" id="IPR028584">
    <property type="entry name" value="Cellobiose_2_epim"/>
</dbReference>
<evidence type="ECO:0000256" key="2">
    <source>
        <dbReference type="ARBA" id="ARBA00008558"/>
    </source>
</evidence>
<dbReference type="GO" id="GO:0047736">
    <property type="term" value="F:cellobiose epimerase activity"/>
    <property type="evidence" value="ECO:0007669"/>
    <property type="project" value="UniProtKB-UniRule"/>
</dbReference>
<evidence type="ECO:0000256" key="3">
    <source>
        <dbReference type="ARBA" id="ARBA00023235"/>
    </source>
</evidence>
<dbReference type="AlphaFoldDB" id="A0A4Y1X1B5"/>
<evidence type="ECO:0000313" key="5">
    <source>
        <dbReference type="EMBL" id="BBL06279.1"/>
    </source>
</evidence>
<comment type="function">
    <text evidence="4">Catalyzes the reversible epimerization of cellobiose to 4-O-beta-D-glucopyranosyl-D-mannose (Glc-Man).</text>
</comment>
<keyword evidence="6" id="KW-1185">Reference proteome</keyword>
<organism evidence="5 6">
    <name type="scientific">Alistipes dispar</name>
    <dbReference type="NCBI Taxonomy" id="2585119"/>
    <lineage>
        <taxon>Bacteria</taxon>
        <taxon>Pseudomonadati</taxon>
        <taxon>Bacteroidota</taxon>
        <taxon>Bacteroidia</taxon>
        <taxon>Bacteroidales</taxon>
        <taxon>Rikenellaceae</taxon>
        <taxon>Alistipes</taxon>
    </lineage>
</organism>
<dbReference type="HAMAP" id="MF_00929">
    <property type="entry name" value="Cellobiose_2_epim"/>
    <property type="match status" value="1"/>
</dbReference>
<keyword evidence="3 4" id="KW-0413">Isomerase</keyword>
<sequence length="411" mass="47820">MNDLLKTFRQELLDELEHDILPFWTERVMAPAERRFYGRIAGDGTLYPDADQSAVLYGRLIWTFSAAYRMTGRRELLLPATCARNYLLDHFIDPEFGGVYWSVRADGTPADTRKQFYALGFAIYGLSEYARATDDARAAKEAWRLFETIEAHSFDLQNDGYLEAAARDWSPLEDVRLSDKDANEHKTMNTHLHILEGYANLLRLYPSEERLRSQTRHLLELFFTRIMTPDGHLGLFFDETWHDRHPGDISFGHDIEASWLLFRTAQTLGDDELLGRARSCCARIAEAALEGYRPDGSMIYERHADGSIDGERHWWVQAETVIGLYYLYRYFGRAEAIEDSMRTWKYIRTHLIDREGGEWWWSILPDGTVNRRNDKAGFWKCPYHNARMCMEVTTLIEREDGRPPHRATPIG</sequence>
<dbReference type="GeneID" id="98672896"/>
<evidence type="ECO:0000313" key="6">
    <source>
        <dbReference type="Proteomes" id="UP000319374"/>
    </source>
</evidence>
<comment type="similarity">
    <text evidence="4">Belongs to the cellobiose 2-epimerase family.</text>
</comment>
<dbReference type="RefSeq" id="WP_141428113.1">
    <property type="nucleotide sequence ID" value="NZ_AP019736.1"/>
</dbReference>
<dbReference type="Pfam" id="PF07221">
    <property type="entry name" value="GlcNAc_2-epim"/>
    <property type="match status" value="1"/>
</dbReference>
<reference evidence="6" key="1">
    <citation type="submission" date="2019-06" db="EMBL/GenBank/DDBJ databases">
        <title>Alistipes onderdonkii subsp. vulgaris subsp. nov., Alistipes dispar sp. nov. and Alistipes communis sp. nov., isolated from human faeces, and creation of Alistipes onderdonkii subsp. onderdonkii subsp. nov.</title>
        <authorList>
            <person name="Sakamoto M."/>
            <person name="Ikeyama N."/>
            <person name="Ogata Y."/>
            <person name="Suda W."/>
            <person name="Iino T."/>
            <person name="Hattori M."/>
            <person name="Ohkuma M."/>
        </authorList>
    </citation>
    <scope>NUCLEOTIDE SEQUENCE [LARGE SCALE GENOMIC DNA]</scope>
    <source>
        <strain evidence="6">5CPEGH6</strain>
    </source>
</reference>
<evidence type="ECO:0000256" key="1">
    <source>
        <dbReference type="ARBA" id="ARBA00001470"/>
    </source>
</evidence>
<dbReference type="GO" id="GO:0005975">
    <property type="term" value="P:carbohydrate metabolic process"/>
    <property type="evidence" value="ECO:0007669"/>
    <property type="project" value="InterPro"/>
</dbReference>
<protein>
    <recommendedName>
        <fullName evidence="4">Cellobiose 2-epimerase</fullName>
        <shortName evidence="4">CE</shortName>
        <ecNumber evidence="4">5.1.3.11</ecNumber>
    </recommendedName>
</protein>
<accession>A0A4Y1X1B5</accession>
<dbReference type="InterPro" id="IPR012341">
    <property type="entry name" value="6hp_glycosidase-like_sf"/>
</dbReference>
<dbReference type="PANTHER" id="PTHR15108">
    <property type="entry name" value="N-ACYLGLUCOSAMINE-2-EPIMERASE"/>
    <property type="match status" value="1"/>
</dbReference>
<dbReference type="EC" id="5.1.3.11" evidence="4"/>
<proteinExistence type="inferred from homology"/>
<dbReference type="InterPro" id="IPR010819">
    <property type="entry name" value="AGE/CE"/>
</dbReference>